<gene>
    <name evidence="1" type="ORF">SAMN05216354_0498</name>
</gene>
<evidence type="ECO:0000313" key="1">
    <source>
        <dbReference type="EMBL" id="SEF45233.1"/>
    </source>
</evidence>
<dbReference type="EMBL" id="FNUV01000001">
    <property type="protein sequence ID" value="SEF45233.1"/>
    <property type="molecule type" value="Genomic_DNA"/>
</dbReference>
<dbReference type="Proteomes" id="UP000236735">
    <property type="component" value="Unassembled WGS sequence"/>
</dbReference>
<dbReference type="RefSeq" id="WP_103915053.1">
    <property type="nucleotide sequence ID" value="NZ_FNUV01000001.1"/>
</dbReference>
<dbReference type="AlphaFoldDB" id="A0A1H5S3K6"/>
<organism evidence="1 2">
    <name type="scientific">Xylanibacter ruminicola</name>
    <name type="common">Prevotella ruminicola</name>
    <dbReference type="NCBI Taxonomy" id="839"/>
    <lineage>
        <taxon>Bacteria</taxon>
        <taxon>Pseudomonadati</taxon>
        <taxon>Bacteroidota</taxon>
        <taxon>Bacteroidia</taxon>
        <taxon>Bacteroidales</taxon>
        <taxon>Prevotellaceae</taxon>
        <taxon>Xylanibacter</taxon>
    </lineage>
</organism>
<name>A0A1H5S3K6_XYLRU</name>
<evidence type="ECO:0000313" key="2">
    <source>
        <dbReference type="Proteomes" id="UP000236735"/>
    </source>
</evidence>
<dbReference type="NCBIfam" id="NF033832">
    <property type="entry name" value="sce7726_fam"/>
    <property type="match status" value="1"/>
</dbReference>
<proteinExistence type="predicted"/>
<protein>
    <recommendedName>
        <fullName evidence="3">Sce7726 family protein</fullName>
    </recommendedName>
</protein>
<evidence type="ECO:0008006" key="3">
    <source>
        <dbReference type="Google" id="ProtNLM"/>
    </source>
</evidence>
<reference evidence="1 2" key="1">
    <citation type="submission" date="2016-10" db="EMBL/GenBank/DDBJ databases">
        <authorList>
            <person name="de Groot N.N."/>
        </authorList>
    </citation>
    <scope>NUCLEOTIDE SEQUENCE [LARGE SCALE GENOMIC DNA]</scope>
    <source>
        <strain evidence="1 2">AR32</strain>
    </source>
</reference>
<dbReference type="InterPro" id="IPR047729">
    <property type="entry name" value="Sce7726-like"/>
</dbReference>
<accession>A0A1H5S3K6</accession>
<sequence length="204" mass="23625">MCRIAAEQIKASVIDWLINNYSDVIIGNEIMYGTSRKMVDLLAIIGNKTIAFEIKSSADTLTRLPEQINEYKKVFDEINVVCSTSHIVGIKKIITPSIGLFTIEQEMKELQKAKENCKTKKLEMLYSISSSYLKKVFPHYRNLNSDILRKKISRENKYTIHKILIDFYKKRLSEKYRLFLSDRGEQTLIDDVPTLSSFTTIDQL</sequence>